<reference evidence="3" key="1">
    <citation type="journal article" date="2019" name="Int. J. Syst. Evol. Microbiol.">
        <title>The Global Catalogue of Microorganisms (GCM) 10K type strain sequencing project: providing services to taxonomists for standard genome sequencing and annotation.</title>
        <authorList>
            <consortium name="The Broad Institute Genomics Platform"/>
            <consortium name="The Broad Institute Genome Sequencing Center for Infectious Disease"/>
            <person name="Wu L."/>
            <person name="Ma J."/>
        </authorList>
    </citation>
    <scope>NUCLEOTIDE SEQUENCE [LARGE SCALE GENOMIC DNA]</scope>
    <source>
        <strain evidence="3">CCUG 55074</strain>
    </source>
</reference>
<gene>
    <name evidence="2" type="ORF">ACFQ27_13060</name>
</gene>
<dbReference type="RefSeq" id="WP_377353883.1">
    <property type="nucleotide sequence ID" value="NZ_JBHTLQ010000029.1"/>
</dbReference>
<organism evidence="2 3">
    <name type="scientific">Phenylobacterium conjunctum</name>
    <dbReference type="NCBI Taxonomy" id="1298959"/>
    <lineage>
        <taxon>Bacteria</taxon>
        <taxon>Pseudomonadati</taxon>
        <taxon>Pseudomonadota</taxon>
        <taxon>Alphaproteobacteria</taxon>
        <taxon>Caulobacterales</taxon>
        <taxon>Caulobacteraceae</taxon>
        <taxon>Phenylobacterium</taxon>
    </lineage>
</organism>
<evidence type="ECO:0000313" key="2">
    <source>
        <dbReference type="EMBL" id="MFD1191513.1"/>
    </source>
</evidence>
<comment type="caution">
    <text evidence="2">The sequence shown here is derived from an EMBL/GenBank/DDBJ whole genome shotgun (WGS) entry which is preliminary data.</text>
</comment>
<sequence length="122" mass="12928">MKRLFAAAFASLLIAGPAAAQSGTCFRLSDMGNHRAADSQTLYVAMGRKEVWRFDMNGACLSGVGFGDPLVVTPTGGASLICKPLDLDIKVSHMGMLSPCMLKSMTKLTPAEVEALPKKLKP</sequence>
<name>A0ABW3T3E5_9CAUL</name>
<keyword evidence="1" id="KW-0732">Signal</keyword>
<evidence type="ECO:0000313" key="3">
    <source>
        <dbReference type="Proteomes" id="UP001597216"/>
    </source>
</evidence>
<evidence type="ECO:0000256" key="1">
    <source>
        <dbReference type="SAM" id="SignalP"/>
    </source>
</evidence>
<feature type="signal peptide" evidence="1">
    <location>
        <begin position="1"/>
        <end position="20"/>
    </location>
</feature>
<feature type="chain" id="PRO_5046361445" evidence="1">
    <location>
        <begin position="21"/>
        <end position="122"/>
    </location>
</feature>
<dbReference type="EMBL" id="JBHTLQ010000029">
    <property type="protein sequence ID" value="MFD1191513.1"/>
    <property type="molecule type" value="Genomic_DNA"/>
</dbReference>
<dbReference type="Proteomes" id="UP001597216">
    <property type="component" value="Unassembled WGS sequence"/>
</dbReference>
<protein>
    <submittedName>
        <fullName evidence="2">Uncharacterized protein</fullName>
    </submittedName>
</protein>
<accession>A0ABW3T3E5</accession>
<proteinExistence type="predicted"/>
<keyword evidence="3" id="KW-1185">Reference proteome</keyword>